<gene>
    <name evidence="2" type="ORF">EBH_0046650</name>
</gene>
<feature type="region of interest" description="Disordered" evidence="1">
    <location>
        <begin position="1"/>
        <end position="150"/>
    </location>
</feature>
<feature type="compositionally biased region" description="Low complexity" evidence="1">
    <location>
        <begin position="121"/>
        <end position="133"/>
    </location>
</feature>
<feature type="compositionally biased region" description="Acidic residues" evidence="1">
    <location>
        <begin position="110"/>
        <end position="120"/>
    </location>
</feature>
<protein>
    <submittedName>
        <fullName evidence="2">Uncharacterized protein</fullName>
    </submittedName>
</protein>
<name>U6LP05_9EIME</name>
<reference evidence="2" key="1">
    <citation type="submission" date="2013-10" db="EMBL/GenBank/DDBJ databases">
        <title>Genomic analysis of the causative agents of coccidiosis in chickens.</title>
        <authorList>
            <person name="Reid A.J."/>
            <person name="Blake D."/>
            <person name="Billington K."/>
            <person name="Browne H."/>
            <person name="Dunn M."/>
            <person name="Hung S."/>
            <person name="Kawahara F."/>
            <person name="Miranda-Saavedra D."/>
            <person name="Mourier T."/>
            <person name="Nagra H."/>
            <person name="Otto T.D."/>
            <person name="Rawlings N."/>
            <person name="Sanchez A."/>
            <person name="Sanders M."/>
            <person name="Subramaniam C."/>
            <person name="Tay Y."/>
            <person name="Dear P."/>
            <person name="Doerig C."/>
            <person name="Gruber A."/>
            <person name="Parkinson J."/>
            <person name="Shirley M."/>
            <person name="Wan K.L."/>
            <person name="Berriman M."/>
            <person name="Tomley F."/>
            <person name="Pain A."/>
        </authorList>
    </citation>
    <scope>NUCLEOTIDE SEQUENCE [LARGE SCALE GENOMIC DNA]</scope>
    <source>
        <strain evidence="2">Houghton</strain>
    </source>
</reference>
<evidence type="ECO:0000256" key="1">
    <source>
        <dbReference type="SAM" id="MobiDB-lite"/>
    </source>
</evidence>
<accession>U6LP05</accession>
<keyword evidence="3" id="KW-1185">Reference proteome</keyword>
<evidence type="ECO:0000313" key="3">
    <source>
        <dbReference type="Proteomes" id="UP000030750"/>
    </source>
</evidence>
<dbReference type="EMBL" id="HG713064">
    <property type="protein sequence ID" value="CDJ52067.1"/>
    <property type="molecule type" value="Genomic_DNA"/>
</dbReference>
<reference evidence="2" key="2">
    <citation type="submission" date="2013-10" db="EMBL/GenBank/DDBJ databases">
        <authorList>
            <person name="Aslett M."/>
        </authorList>
    </citation>
    <scope>NUCLEOTIDE SEQUENCE [LARGE SCALE GENOMIC DNA]</scope>
    <source>
        <strain evidence="2">Houghton</strain>
    </source>
</reference>
<feature type="compositionally biased region" description="Low complexity" evidence="1">
    <location>
        <begin position="45"/>
        <end position="59"/>
    </location>
</feature>
<proteinExistence type="predicted"/>
<organism evidence="2 3">
    <name type="scientific">Eimeria brunetti</name>
    <dbReference type="NCBI Taxonomy" id="51314"/>
    <lineage>
        <taxon>Eukaryota</taxon>
        <taxon>Sar</taxon>
        <taxon>Alveolata</taxon>
        <taxon>Apicomplexa</taxon>
        <taxon>Conoidasida</taxon>
        <taxon>Coccidia</taxon>
        <taxon>Eucoccidiorida</taxon>
        <taxon>Eimeriorina</taxon>
        <taxon>Eimeriidae</taxon>
        <taxon>Eimeria</taxon>
    </lineage>
</organism>
<feature type="compositionally biased region" description="Basic residues" evidence="1">
    <location>
        <begin position="60"/>
        <end position="70"/>
    </location>
</feature>
<sequence length="230" mass="26997">MEKVKRKRLKAEDGDGEEEEQQQQQKKKKKQQQQQQEQQQEKQQEQQQQQQQEQQQQQQQRKRDKATKLKRQAEAALQRVAAFPQKRIDELQQTLGGGLGKTLETLNPNEGEEKDEEEVEQQQQQQQQKQQQKQQKKAKMHAAEQLQQQSLSDFSSSIAALLEGEETVNINKLRKEEDREKEKQAALKKQILAVGIERKKEIHFEYYQAKWTLKTKQPSKGSQPKALCVS</sequence>
<dbReference type="VEuPathDB" id="ToxoDB:EBH_0046650"/>
<dbReference type="Proteomes" id="UP000030750">
    <property type="component" value="Unassembled WGS sequence"/>
</dbReference>
<dbReference type="AlphaFoldDB" id="U6LP05"/>
<evidence type="ECO:0000313" key="2">
    <source>
        <dbReference type="EMBL" id="CDJ52067.1"/>
    </source>
</evidence>